<evidence type="ECO:0000313" key="3">
    <source>
        <dbReference type="Proteomes" id="UP000247612"/>
    </source>
</evidence>
<dbReference type="PROSITE" id="PS51257">
    <property type="entry name" value="PROKAR_LIPOPROTEIN"/>
    <property type="match status" value="1"/>
</dbReference>
<dbReference type="STRING" id="1034346.GCA_000313565_02280"/>
<reference evidence="2 3" key="1">
    <citation type="submission" date="2018-05" db="EMBL/GenBank/DDBJ databases">
        <title>Genomic Encyclopedia of Type Strains, Phase IV (KMG-IV): sequencing the most valuable type-strain genomes for metagenomic binning, comparative biology and taxonomic classification.</title>
        <authorList>
            <person name="Goeker M."/>
        </authorList>
    </citation>
    <scope>NUCLEOTIDE SEQUENCE [LARGE SCALE GENOMIC DNA]</scope>
    <source>
        <strain evidence="2 3">JC118</strain>
    </source>
</reference>
<evidence type="ECO:0000313" key="2">
    <source>
        <dbReference type="EMBL" id="PXX81164.1"/>
    </source>
</evidence>
<evidence type="ECO:0000256" key="1">
    <source>
        <dbReference type="SAM" id="SignalP"/>
    </source>
</evidence>
<dbReference type="AlphaFoldDB" id="A0A318KTG1"/>
<protein>
    <recommendedName>
        <fullName evidence="4">DUF3298 domain-containing protein</fullName>
    </recommendedName>
</protein>
<accession>A0A318KTG1</accession>
<feature type="chain" id="PRO_5039576682" description="DUF3298 domain-containing protein" evidence="1">
    <location>
        <begin position="25"/>
        <end position="259"/>
    </location>
</feature>
<dbReference type="Proteomes" id="UP000247612">
    <property type="component" value="Unassembled WGS sequence"/>
</dbReference>
<feature type="signal peptide" evidence="1">
    <location>
        <begin position="1"/>
        <end position="24"/>
    </location>
</feature>
<comment type="caution">
    <text evidence="2">The sequence shown here is derived from an EMBL/GenBank/DDBJ whole genome shotgun (WGS) entry which is preliminary data.</text>
</comment>
<evidence type="ECO:0008006" key="4">
    <source>
        <dbReference type="Google" id="ProtNLM"/>
    </source>
</evidence>
<dbReference type="RefSeq" id="WP_022938583.1">
    <property type="nucleotide sequence ID" value="NZ_CABKRQ010000006.1"/>
</dbReference>
<dbReference type="OrthoDB" id="9956251at2"/>
<dbReference type="EMBL" id="QJKH01000002">
    <property type="protein sequence ID" value="PXX81164.1"/>
    <property type="molecule type" value="Genomic_DNA"/>
</dbReference>
<sequence>MQKLLLCLSALLLFAGCSSQPKEAKPDIKENDTLKENEPAEKIAKVYESRPYAFTDTTLQSEMCGTELENETFNQLCQNGCAFVDIPYINIDTQEISDLNQRMEAELSIEIQLSTLNDLAGDREPAIFVSRSLYRENSDFLSVIVLSAYYKENGEIEKKFNTFNIDLYSGKLLDDQEVLDLYMLDEKSIETSLFDQLQAKGLGVCDDKQENCYAEDLSAADLVYYIDENKNLCFYSEKIFENVGFGYPHMYPYIFYQYQ</sequence>
<keyword evidence="3" id="KW-1185">Reference proteome</keyword>
<gene>
    <name evidence="2" type="ORF">DES51_102287</name>
</gene>
<name>A0A318KTG1_9FIRM</name>
<keyword evidence="1" id="KW-0732">Signal</keyword>
<proteinExistence type="predicted"/>
<organism evidence="2 3">
    <name type="scientific">Dielma fastidiosa</name>
    <dbReference type="NCBI Taxonomy" id="1034346"/>
    <lineage>
        <taxon>Bacteria</taxon>
        <taxon>Bacillati</taxon>
        <taxon>Bacillota</taxon>
        <taxon>Erysipelotrichia</taxon>
        <taxon>Erysipelotrichales</taxon>
        <taxon>Erysipelotrichaceae</taxon>
        <taxon>Dielma</taxon>
    </lineage>
</organism>